<dbReference type="Proteomes" id="UP001187315">
    <property type="component" value="Unassembled WGS sequence"/>
</dbReference>
<evidence type="ECO:0000313" key="2">
    <source>
        <dbReference type="Proteomes" id="UP001187315"/>
    </source>
</evidence>
<dbReference type="AlphaFoldDB" id="A0AA88T541"/>
<reference evidence="1" key="1">
    <citation type="submission" date="2023-08" db="EMBL/GenBank/DDBJ databases">
        <title>Pelteobagrus vachellii genome.</title>
        <authorList>
            <person name="Liu H."/>
        </authorList>
    </citation>
    <scope>NUCLEOTIDE SEQUENCE</scope>
    <source>
        <strain evidence="1">PRFRI_2022a</strain>
        <tissue evidence="1">Muscle</tissue>
    </source>
</reference>
<organism evidence="1 2">
    <name type="scientific">Tachysurus vachellii</name>
    <name type="common">Darkbarbel catfish</name>
    <name type="synonym">Pelteobagrus vachellii</name>
    <dbReference type="NCBI Taxonomy" id="175792"/>
    <lineage>
        <taxon>Eukaryota</taxon>
        <taxon>Metazoa</taxon>
        <taxon>Chordata</taxon>
        <taxon>Craniata</taxon>
        <taxon>Vertebrata</taxon>
        <taxon>Euteleostomi</taxon>
        <taxon>Actinopterygii</taxon>
        <taxon>Neopterygii</taxon>
        <taxon>Teleostei</taxon>
        <taxon>Ostariophysi</taxon>
        <taxon>Siluriformes</taxon>
        <taxon>Bagridae</taxon>
        <taxon>Tachysurus</taxon>
    </lineage>
</organism>
<sequence length="151" mass="16377">MGTCPQMSLSTSTTNGDWGSGWWRSGAAQNLLRNSSKASCASGVQERALAFPRRRDVSGVVDLAETPNEPAVEVCKTQKSMELLDRGGNQPVPHCIHLPLVHPDTCCADVVSQELYFQAVELALGEVEVQPVFPQQVKDFGHMVVMVLLSP</sequence>
<accession>A0AA88T541</accession>
<protein>
    <submittedName>
        <fullName evidence="1">Uncharacterized protein</fullName>
    </submittedName>
</protein>
<comment type="caution">
    <text evidence="1">The sequence shown here is derived from an EMBL/GenBank/DDBJ whole genome shotgun (WGS) entry which is preliminary data.</text>
</comment>
<evidence type="ECO:0000313" key="1">
    <source>
        <dbReference type="EMBL" id="KAK2864417.1"/>
    </source>
</evidence>
<dbReference type="EMBL" id="JAVHJS010000003">
    <property type="protein sequence ID" value="KAK2864417.1"/>
    <property type="molecule type" value="Genomic_DNA"/>
</dbReference>
<proteinExistence type="predicted"/>
<name>A0AA88T541_TACVA</name>
<keyword evidence="2" id="KW-1185">Reference proteome</keyword>
<gene>
    <name evidence="1" type="ORF">Q7C36_003571</name>
</gene>